<keyword evidence="2" id="KW-1185">Reference proteome</keyword>
<evidence type="ECO:0000313" key="2">
    <source>
        <dbReference type="Proteomes" id="UP000190395"/>
    </source>
</evidence>
<dbReference type="Proteomes" id="UP000190395">
    <property type="component" value="Unassembled WGS sequence"/>
</dbReference>
<evidence type="ECO:0000313" key="1">
    <source>
        <dbReference type="EMBL" id="SJZ84840.1"/>
    </source>
</evidence>
<protein>
    <submittedName>
        <fullName evidence="1">Uncharacterized protein</fullName>
    </submittedName>
</protein>
<proteinExistence type="predicted"/>
<dbReference type="GeneID" id="303367644"/>
<gene>
    <name evidence="1" type="ORF">SAMN02745152_01410</name>
</gene>
<dbReference type="EMBL" id="FUXC01000007">
    <property type="protein sequence ID" value="SJZ84840.1"/>
    <property type="molecule type" value="Genomic_DNA"/>
</dbReference>
<name>A0A1T4NZN7_9SPIR</name>
<dbReference type="AlphaFoldDB" id="A0A1T4NZN7"/>
<accession>A0A1T4NZN7</accession>
<organism evidence="1 2">
    <name type="scientific">Treponema berlinense</name>
    <dbReference type="NCBI Taxonomy" id="225004"/>
    <lineage>
        <taxon>Bacteria</taxon>
        <taxon>Pseudomonadati</taxon>
        <taxon>Spirochaetota</taxon>
        <taxon>Spirochaetia</taxon>
        <taxon>Spirochaetales</taxon>
        <taxon>Treponemataceae</taxon>
        <taxon>Treponema</taxon>
    </lineage>
</organism>
<dbReference type="OrthoDB" id="362803at2"/>
<sequence length="103" mass="11714">MALKENLQNYLKKGVQASKEAFSKAETAVTKFGDKSVLKIEKKQFEAKLRKEIASLGQSALDAFEKNIPILPDQEPFLSHLNTIKNLKAEIQQREDLLKEKQN</sequence>
<dbReference type="RefSeq" id="WP_078931147.1">
    <property type="nucleotide sequence ID" value="NZ_FUXC01000007.1"/>
</dbReference>
<dbReference type="STRING" id="225004.SAMN02745152_01410"/>
<reference evidence="1 2" key="1">
    <citation type="submission" date="2017-02" db="EMBL/GenBank/DDBJ databases">
        <authorList>
            <person name="Peterson S.W."/>
        </authorList>
    </citation>
    <scope>NUCLEOTIDE SEQUENCE [LARGE SCALE GENOMIC DNA]</scope>
    <source>
        <strain evidence="1 2">ATCC BAA-909</strain>
    </source>
</reference>